<evidence type="ECO:0000313" key="1">
    <source>
        <dbReference type="EMBL" id="CRK88076.1"/>
    </source>
</evidence>
<dbReference type="AlphaFoldDB" id="A0A1J1HKZ5"/>
<reference evidence="1 2" key="1">
    <citation type="submission" date="2015-04" db="EMBL/GenBank/DDBJ databases">
        <authorList>
            <person name="Syromyatnikov M.Y."/>
            <person name="Popov V.N."/>
        </authorList>
    </citation>
    <scope>NUCLEOTIDE SEQUENCE [LARGE SCALE GENOMIC DNA]</scope>
</reference>
<name>A0A1J1HKZ5_9DIPT</name>
<organism evidence="1 2">
    <name type="scientific">Clunio marinus</name>
    <dbReference type="NCBI Taxonomy" id="568069"/>
    <lineage>
        <taxon>Eukaryota</taxon>
        <taxon>Metazoa</taxon>
        <taxon>Ecdysozoa</taxon>
        <taxon>Arthropoda</taxon>
        <taxon>Hexapoda</taxon>
        <taxon>Insecta</taxon>
        <taxon>Pterygota</taxon>
        <taxon>Neoptera</taxon>
        <taxon>Endopterygota</taxon>
        <taxon>Diptera</taxon>
        <taxon>Nematocera</taxon>
        <taxon>Chironomoidea</taxon>
        <taxon>Chironomidae</taxon>
        <taxon>Clunio</taxon>
    </lineage>
</organism>
<sequence>MKIIFLHNSSQQSNSFDLVSEKVNILFGMRPHRHKRCRTSIFYKNTRRLSPQKILILMEQVAMVIN</sequence>
<dbReference type="EMBL" id="CVRI01000006">
    <property type="protein sequence ID" value="CRK88076.1"/>
    <property type="molecule type" value="Genomic_DNA"/>
</dbReference>
<accession>A0A1J1HKZ5</accession>
<protein>
    <submittedName>
        <fullName evidence="1">CLUMA_CG001861, isoform A</fullName>
    </submittedName>
</protein>
<keyword evidence="2" id="KW-1185">Reference proteome</keyword>
<dbReference type="Proteomes" id="UP000183832">
    <property type="component" value="Unassembled WGS sequence"/>
</dbReference>
<gene>
    <name evidence="1" type="ORF">CLUMA_CG001861</name>
</gene>
<evidence type="ECO:0000313" key="2">
    <source>
        <dbReference type="Proteomes" id="UP000183832"/>
    </source>
</evidence>
<proteinExistence type="predicted"/>